<proteinExistence type="predicted"/>
<gene>
    <name evidence="1" type="ORF">Gohar_005199</name>
</gene>
<protein>
    <recommendedName>
        <fullName evidence="3">DUF4283 domain-containing protein</fullName>
    </recommendedName>
</protein>
<evidence type="ECO:0000313" key="2">
    <source>
        <dbReference type="Proteomes" id="UP000593560"/>
    </source>
</evidence>
<dbReference type="OrthoDB" id="967795at2759"/>
<comment type="caution">
    <text evidence="1">The sequence shown here is derived from an EMBL/GenBank/DDBJ whole genome shotgun (WGS) entry which is preliminary data.</text>
</comment>
<name>A0A7J9H7B5_9ROSI</name>
<feature type="non-terminal residue" evidence="1">
    <location>
        <position position="1"/>
    </location>
</feature>
<keyword evidence="2" id="KW-1185">Reference proteome</keyword>
<sequence length="80" mass="9556">VFKKIENWSENINVNVRLTWFSCQGVLIHSWNVQTLKNRAERYGRFIGMDKKTIHFKFFVHGVSFKFDERIKLKSGDVVH</sequence>
<dbReference type="EMBL" id="JABFAD010000008">
    <property type="protein sequence ID" value="MBA0805707.1"/>
    <property type="molecule type" value="Genomic_DNA"/>
</dbReference>
<dbReference type="AlphaFoldDB" id="A0A7J9H7B5"/>
<dbReference type="Proteomes" id="UP000593560">
    <property type="component" value="Unassembled WGS sequence"/>
</dbReference>
<evidence type="ECO:0008006" key="3">
    <source>
        <dbReference type="Google" id="ProtNLM"/>
    </source>
</evidence>
<organism evidence="1 2">
    <name type="scientific">Gossypium harknessii</name>
    <dbReference type="NCBI Taxonomy" id="34285"/>
    <lineage>
        <taxon>Eukaryota</taxon>
        <taxon>Viridiplantae</taxon>
        <taxon>Streptophyta</taxon>
        <taxon>Embryophyta</taxon>
        <taxon>Tracheophyta</taxon>
        <taxon>Spermatophyta</taxon>
        <taxon>Magnoliopsida</taxon>
        <taxon>eudicotyledons</taxon>
        <taxon>Gunneridae</taxon>
        <taxon>Pentapetalae</taxon>
        <taxon>rosids</taxon>
        <taxon>malvids</taxon>
        <taxon>Malvales</taxon>
        <taxon>Malvaceae</taxon>
        <taxon>Malvoideae</taxon>
        <taxon>Gossypium</taxon>
    </lineage>
</organism>
<accession>A0A7J9H7B5</accession>
<reference evidence="1 2" key="1">
    <citation type="journal article" date="2019" name="Genome Biol. Evol.">
        <title>Insights into the evolution of the New World diploid cottons (Gossypium, subgenus Houzingenia) based on genome sequencing.</title>
        <authorList>
            <person name="Grover C.E."/>
            <person name="Arick M.A. 2nd"/>
            <person name="Thrash A."/>
            <person name="Conover J.L."/>
            <person name="Sanders W.S."/>
            <person name="Peterson D.G."/>
            <person name="Frelichowski J.E."/>
            <person name="Scheffler J.A."/>
            <person name="Scheffler B.E."/>
            <person name="Wendel J.F."/>
        </authorList>
    </citation>
    <scope>NUCLEOTIDE SEQUENCE [LARGE SCALE GENOMIC DNA]</scope>
    <source>
        <strain evidence="1">0</strain>
        <tissue evidence="1">Leaf</tissue>
    </source>
</reference>
<evidence type="ECO:0000313" key="1">
    <source>
        <dbReference type="EMBL" id="MBA0805707.1"/>
    </source>
</evidence>